<dbReference type="Proteomes" id="UP000736335">
    <property type="component" value="Unassembled WGS sequence"/>
</dbReference>
<dbReference type="AlphaFoldDB" id="A0A9P6H8A0"/>
<evidence type="ECO:0000313" key="2">
    <source>
        <dbReference type="EMBL" id="KAF9780596.1"/>
    </source>
</evidence>
<reference evidence="2" key="2">
    <citation type="submission" date="2020-11" db="EMBL/GenBank/DDBJ databases">
        <authorList>
            <consortium name="DOE Joint Genome Institute"/>
            <person name="Kuo A."/>
            <person name="Miyauchi S."/>
            <person name="Kiss E."/>
            <person name="Drula E."/>
            <person name="Kohler A."/>
            <person name="Sanchez-Garcia M."/>
            <person name="Andreopoulos B."/>
            <person name="Barry K.W."/>
            <person name="Bonito G."/>
            <person name="Buee M."/>
            <person name="Carver A."/>
            <person name="Chen C."/>
            <person name="Cichocki N."/>
            <person name="Clum A."/>
            <person name="Culley D."/>
            <person name="Crous P.W."/>
            <person name="Fauchery L."/>
            <person name="Girlanda M."/>
            <person name="Hayes R."/>
            <person name="Keri Z."/>
            <person name="Labutti K."/>
            <person name="Lipzen A."/>
            <person name="Lombard V."/>
            <person name="Magnuson J."/>
            <person name="Maillard F."/>
            <person name="Morin E."/>
            <person name="Murat C."/>
            <person name="Nolan M."/>
            <person name="Ohm R."/>
            <person name="Pangilinan J."/>
            <person name="Pereira M."/>
            <person name="Perotto S."/>
            <person name="Peter M."/>
            <person name="Riley R."/>
            <person name="Sitrit Y."/>
            <person name="Stielow B."/>
            <person name="Szollosi G."/>
            <person name="Zifcakova L."/>
            <person name="Stursova M."/>
            <person name="Spatafora J.W."/>
            <person name="Tedersoo L."/>
            <person name="Vaario L.-M."/>
            <person name="Yamada A."/>
            <person name="Yan M."/>
            <person name="Wang P."/>
            <person name="Xu J."/>
            <person name="Bruns T."/>
            <person name="Baldrian P."/>
            <person name="Vilgalys R."/>
            <person name="Henrissat B."/>
            <person name="Grigoriev I.V."/>
            <person name="Hibbett D."/>
            <person name="Nagy L.G."/>
            <person name="Martin F.M."/>
        </authorList>
    </citation>
    <scope>NUCLEOTIDE SEQUENCE</scope>
    <source>
        <strain evidence="2">UH-Tt-Lm1</strain>
    </source>
</reference>
<dbReference type="EMBL" id="WIUZ02000016">
    <property type="protein sequence ID" value="KAF9780596.1"/>
    <property type="molecule type" value="Genomic_DNA"/>
</dbReference>
<gene>
    <name evidence="2" type="ORF">BJ322DRAFT_1112584</name>
</gene>
<feature type="compositionally biased region" description="Low complexity" evidence="1">
    <location>
        <begin position="13"/>
        <end position="42"/>
    </location>
</feature>
<name>A0A9P6H8A0_9AGAM</name>
<proteinExistence type="predicted"/>
<evidence type="ECO:0000313" key="3">
    <source>
        <dbReference type="Proteomes" id="UP000736335"/>
    </source>
</evidence>
<reference evidence="2" key="1">
    <citation type="journal article" date="2020" name="Nat. Commun.">
        <title>Large-scale genome sequencing of mycorrhizal fungi provides insights into the early evolution of symbiotic traits.</title>
        <authorList>
            <person name="Miyauchi S."/>
            <person name="Kiss E."/>
            <person name="Kuo A."/>
            <person name="Drula E."/>
            <person name="Kohler A."/>
            <person name="Sanchez-Garcia M."/>
            <person name="Morin E."/>
            <person name="Andreopoulos B."/>
            <person name="Barry K.W."/>
            <person name="Bonito G."/>
            <person name="Buee M."/>
            <person name="Carver A."/>
            <person name="Chen C."/>
            <person name="Cichocki N."/>
            <person name="Clum A."/>
            <person name="Culley D."/>
            <person name="Crous P.W."/>
            <person name="Fauchery L."/>
            <person name="Girlanda M."/>
            <person name="Hayes R.D."/>
            <person name="Keri Z."/>
            <person name="LaButti K."/>
            <person name="Lipzen A."/>
            <person name="Lombard V."/>
            <person name="Magnuson J."/>
            <person name="Maillard F."/>
            <person name="Murat C."/>
            <person name="Nolan M."/>
            <person name="Ohm R.A."/>
            <person name="Pangilinan J."/>
            <person name="Pereira M.F."/>
            <person name="Perotto S."/>
            <person name="Peter M."/>
            <person name="Pfister S."/>
            <person name="Riley R."/>
            <person name="Sitrit Y."/>
            <person name="Stielow J.B."/>
            <person name="Szollosi G."/>
            <person name="Zifcakova L."/>
            <person name="Stursova M."/>
            <person name="Spatafora J.W."/>
            <person name="Tedersoo L."/>
            <person name="Vaario L.M."/>
            <person name="Yamada A."/>
            <person name="Yan M."/>
            <person name="Wang P."/>
            <person name="Xu J."/>
            <person name="Bruns T."/>
            <person name="Baldrian P."/>
            <person name="Vilgalys R."/>
            <person name="Dunand C."/>
            <person name="Henrissat B."/>
            <person name="Grigoriev I.V."/>
            <person name="Hibbett D."/>
            <person name="Nagy L.G."/>
            <person name="Martin F.M."/>
        </authorList>
    </citation>
    <scope>NUCLEOTIDE SEQUENCE</scope>
    <source>
        <strain evidence="2">UH-Tt-Lm1</strain>
    </source>
</reference>
<dbReference type="OrthoDB" id="2803783at2759"/>
<sequence length="360" mass="39403">MTDAPSEPSSTLAIPSSTPATLSSTPATPSTSPTIQISQSPTVIGPEQTERSSKQARKQTGPVQHRYRLKGSALGNITNSSPQLVTTLLNVSNVETPFVTTSKTDTSQIQSNGPTLSPLVPTEFYITSNTDLPSDTANSVPNDYASDSGFSVYTLPDDESEFLTAADHFSGEIVVEDNLSLTGPFIHQTGVEIGMLPRLGVCALIEGEPPSRLLEDEDVHPEWLSSAVNHFLKYIPNYGCIGKVVDLFLDQEARLGYPNLSKRLALTADNRPNEITQFMKWAQKYSRGDSVDAEDFGAAVLNWWITIQLTTRKEWPPTYGPLPDDFLFNYFNKGGPNDLTNYTLVVNDVRWVLEQVASQA</sequence>
<feature type="region of interest" description="Disordered" evidence="1">
    <location>
        <begin position="1"/>
        <end position="63"/>
    </location>
</feature>
<keyword evidence="3" id="KW-1185">Reference proteome</keyword>
<organism evidence="2 3">
    <name type="scientific">Thelephora terrestris</name>
    <dbReference type="NCBI Taxonomy" id="56493"/>
    <lineage>
        <taxon>Eukaryota</taxon>
        <taxon>Fungi</taxon>
        <taxon>Dikarya</taxon>
        <taxon>Basidiomycota</taxon>
        <taxon>Agaricomycotina</taxon>
        <taxon>Agaricomycetes</taxon>
        <taxon>Thelephorales</taxon>
        <taxon>Thelephoraceae</taxon>
        <taxon>Thelephora</taxon>
    </lineage>
</organism>
<comment type="caution">
    <text evidence="2">The sequence shown here is derived from an EMBL/GenBank/DDBJ whole genome shotgun (WGS) entry which is preliminary data.</text>
</comment>
<evidence type="ECO:0000256" key="1">
    <source>
        <dbReference type="SAM" id="MobiDB-lite"/>
    </source>
</evidence>
<accession>A0A9P6H8A0</accession>
<protein>
    <submittedName>
        <fullName evidence="2">Uncharacterized protein</fullName>
    </submittedName>
</protein>